<evidence type="ECO:0000313" key="2">
    <source>
        <dbReference type="Proteomes" id="UP000017246"/>
    </source>
</evidence>
<dbReference type="EMBL" id="LN902842">
    <property type="protein sequence ID" value="CDS41988.1"/>
    <property type="molecule type" value="Genomic_DNA"/>
</dbReference>
<keyword evidence="2" id="KW-1185">Reference proteome</keyword>
<evidence type="ECO:0008006" key="3">
    <source>
        <dbReference type="Google" id="ProtNLM"/>
    </source>
</evidence>
<dbReference type="Proteomes" id="UP000017246">
    <property type="component" value="Unassembled WGS sequence"/>
</dbReference>
<reference evidence="1" key="1">
    <citation type="journal article" date="2013" name="Nature">
        <title>The genomes of four tapeworm species reveal adaptations to parasitism.</title>
        <authorList>
            <person name="Tsai I.J."/>
            <person name="Zarowiecki M."/>
            <person name="Holroyd N."/>
            <person name="Garciarrubio A."/>
            <person name="Sanchez-Flores A."/>
            <person name="Brooks K.L."/>
            <person name="Tracey A."/>
            <person name="Bobes R.J."/>
            <person name="Fragoso G."/>
            <person name="Sciutto E."/>
            <person name="Aslett M."/>
            <person name="Beasley H."/>
            <person name="Bennett H.M."/>
            <person name="Cai J."/>
            <person name="Camicia F."/>
            <person name="Clark R."/>
            <person name="Cucher M."/>
            <person name="De Silva N."/>
            <person name="Day T.A."/>
            <person name="Deplazes P."/>
            <person name="Estrada K."/>
            <person name="Fernandez C."/>
            <person name="Holland P.W."/>
            <person name="Hou J."/>
            <person name="Hu S."/>
            <person name="Huckvale T."/>
            <person name="Hung S.S."/>
            <person name="Kamenetzky L."/>
            <person name="Keane J.A."/>
            <person name="Kiss F."/>
            <person name="Koziol U."/>
            <person name="Lambert O."/>
            <person name="Liu K."/>
            <person name="Luo X."/>
            <person name="Luo Y."/>
            <person name="Macchiaroli N."/>
            <person name="Nichol S."/>
            <person name="Paps J."/>
            <person name="Parkinson J."/>
            <person name="Pouchkina-Stantcheva N."/>
            <person name="Riddiford N."/>
            <person name="Rosenzvit M."/>
            <person name="Salinas G."/>
            <person name="Wasmuth J.D."/>
            <person name="Zamanian M."/>
            <person name="Zheng Y."/>
            <person name="Cai X."/>
            <person name="Soberon X."/>
            <person name="Olson P.D."/>
            <person name="Laclette J.P."/>
            <person name="Brehm K."/>
            <person name="Berriman M."/>
            <person name="Garciarrubio A."/>
            <person name="Bobes R.J."/>
            <person name="Fragoso G."/>
            <person name="Sanchez-Flores A."/>
            <person name="Estrada K."/>
            <person name="Cevallos M.A."/>
            <person name="Morett E."/>
            <person name="Gonzalez V."/>
            <person name="Portillo T."/>
            <person name="Ochoa-Leyva A."/>
            <person name="Jose M.V."/>
            <person name="Sciutto E."/>
            <person name="Landa A."/>
            <person name="Jimenez L."/>
            <person name="Valdes V."/>
            <person name="Carrero J.C."/>
            <person name="Larralde C."/>
            <person name="Morales-Montor J."/>
            <person name="Limon-Lason J."/>
            <person name="Soberon X."/>
            <person name="Laclette J.P."/>
        </authorList>
    </citation>
    <scope>NUCLEOTIDE SEQUENCE [LARGE SCALE GENOMIC DNA]</scope>
</reference>
<accession>A0A068YBV1</accession>
<protein>
    <recommendedName>
        <fullName evidence="3">Metallothionein</fullName>
    </recommendedName>
</protein>
<dbReference type="AlphaFoldDB" id="A0A068YBV1"/>
<gene>
    <name evidence="1" type="ORF">EmuJ_000968200</name>
</gene>
<sequence length="102" mass="11116">MGKKSKDCGCRCCCKKCKCECHKSCKTVVAVTSTPCPCIPVEFLPQRPPGEGFLKFRPVRKLGLETKECAGFHFCLPPVTSEAWNATLVAAESEPDLKGHVS</sequence>
<evidence type="ECO:0000313" key="1">
    <source>
        <dbReference type="EMBL" id="CDS41988.1"/>
    </source>
</evidence>
<proteinExistence type="predicted"/>
<organism evidence="1 2">
    <name type="scientific">Echinococcus multilocularis</name>
    <name type="common">Fox tapeworm</name>
    <dbReference type="NCBI Taxonomy" id="6211"/>
    <lineage>
        <taxon>Eukaryota</taxon>
        <taxon>Metazoa</taxon>
        <taxon>Spiralia</taxon>
        <taxon>Lophotrochozoa</taxon>
        <taxon>Platyhelminthes</taxon>
        <taxon>Cestoda</taxon>
        <taxon>Eucestoda</taxon>
        <taxon>Cyclophyllidea</taxon>
        <taxon>Taeniidae</taxon>
        <taxon>Echinococcus</taxon>
    </lineage>
</organism>
<reference evidence="1" key="2">
    <citation type="submission" date="2015-11" db="EMBL/GenBank/DDBJ databases">
        <authorList>
            <person name="Zhang Y."/>
            <person name="Guo Z."/>
        </authorList>
    </citation>
    <scope>NUCLEOTIDE SEQUENCE</scope>
</reference>
<name>A0A068YBV1_ECHMU</name>